<accession>A0A1L7N1V5</accession>
<dbReference type="Proteomes" id="UP000222831">
    <property type="component" value="Segment"/>
</dbReference>
<dbReference type="GeneID" id="40074675"/>
<feature type="compositionally biased region" description="Gly residues" evidence="1">
    <location>
        <begin position="194"/>
        <end position="220"/>
    </location>
</feature>
<evidence type="ECO:0000256" key="1">
    <source>
        <dbReference type="SAM" id="MobiDB-lite"/>
    </source>
</evidence>
<reference evidence="2 3" key="1">
    <citation type="submission" date="2016-12" db="EMBL/GenBank/DDBJ databases">
        <title>Characterization of two jumbo phages RP12 and RP31 infecting the phytopathogen Ralstonia solanacearum.</title>
        <authorList>
            <person name="Kawasaki T."/>
            <person name="Yoshikawa G."/>
            <person name="Ogata H."/>
            <person name="Yamada T."/>
        </authorList>
    </citation>
    <scope>NUCLEOTIDE SEQUENCE [LARGE SCALE GENOMIC DNA]</scope>
    <source>
        <strain evidence="2 3">RP12</strain>
    </source>
</reference>
<dbReference type="KEGG" id="vg:40074675"/>
<protein>
    <recommendedName>
        <fullName evidence="4">Single-stranded DNA-binding protein</fullName>
    </recommendedName>
</protein>
<evidence type="ECO:0008006" key="4">
    <source>
        <dbReference type="Google" id="ProtNLM"/>
    </source>
</evidence>
<name>A0A1L7N1V5_9CAUD</name>
<dbReference type="RefSeq" id="YP_009598973.1">
    <property type="nucleotide sequence ID" value="NC_041911.1"/>
</dbReference>
<sequence>MSDFNNQQQRPKTVLNHRALTLYAPNGEGKFANMSFDIKKNDPIITVRTNVANDANNDYGRIQANVPYDKFTMFLEMIRHAALTDQPFRWAYEHRDKKFIGPGKMTDGPVLIYRLVVGREENGVVYISVVMDKRPNIKFSFLADTKTLFKDGDGNEMPKHIESKFLALGKVKAIEDLMPLLMKEQYKHPEPKQQGGGGGNWGNRNGGGGNGGGGNGGGGYQNNRSQGAGNADMSSDDIPW</sequence>
<dbReference type="EMBL" id="AP017924">
    <property type="protein sequence ID" value="BAW19254.1"/>
    <property type="molecule type" value="Genomic_DNA"/>
</dbReference>
<feature type="region of interest" description="Disordered" evidence="1">
    <location>
        <begin position="188"/>
        <end position="240"/>
    </location>
</feature>
<keyword evidence="3" id="KW-1185">Reference proteome</keyword>
<proteinExistence type="predicted"/>
<evidence type="ECO:0000313" key="2">
    <source>
        <dbReference type="EMBL" id="BAW19254.1"/>
    </source>
</evidence>
<evidence type="ECO:0000313" key="3">
    <source>
        <dbReference type="Proteomes" id="UP000222831"/>
    </source>
</evidence>
<organism evidence="2 3">
    <name type="scientific">Ralstonia phage RP12</name>
    <dbReference type="NCBI Taxonomy" id="1923889"/>
    <lineage>
        <taxon>Viruses</taxon>
        <taxon>Duplodnaviria</taxon>
        <taxon>Heunggongvirae</taxon>
        <taxon>Uroviricota</taxon>
        <taxon>Caudoviricetes</taxon>
        <taxon>Chimalliviridae</taxon>
        <taxon>Ripduovirus</taxon>
        <taxon>Ripduovirus RP12</taxon>
    </lineage>
</organism>